<evidence type="ECO:0000313" key="5">
    <source>
        <dbReference type="EMBL" id="KAG8228950.1"/>
    </source>
</evidence>
<reference evidence="5" key="1">
    <citation type="submission" date="2013-04" db="EMBL/GenBank/DDBJ databases">
        <authorList>
            <person name="Qu J."/>
            <person name="Murali S.C."/>
            <person name="Bandaranaike D."/>
            <person name="Bellair M."/>
            <person name="Blankenburg K."/>
            <person name="Chao H."/>
            <person name="Dinh H."/>
            <person name="Doddapaneni H."/>
            <person name="Downs B."/>
            <person name="Dugan-Rocha S."/>
            <person name="Elkadiri S."/>
            <person name="Gnanaolivu R.D."/>
            <person name="Hernandez B."/>
            <person name="Javaid M."/>
            <person name="Jayaseelan J.C."/>
            <person name="Lee S."/>
            <person name="Li M."/>
            <person name="Ming W."/>
            <person name="Munidasa M."/>
            <person name="Muniz J."/>
            <person name="Nguyen L."/>
            <person name="Ongeri F."/>
            <person name="Osuji N."/>
            <person name="Pu L.-L."/>
            <person name="Puazo M."/>
            <person name="Qu C."/>
            <person name="Quiroz J."/>
            <person name="Raj R."/>
            <person name="Weissenberger G."/>
            <person name="Xin Y."/>
            <person name="Zou X."/>
            <person name="Han Y."/>
            <person name="Richards S."/>
            <person name="Worley K."/>
            <person name="Muzny D."/>
            <person name="Gibbs R."/>
        </authorList>
    </citation>
    <scope>NUCLEOTIDE SEQUENCE</scope>
    <source>
        <strain evidence="5">Sampled in the wild</strain>
    </source>
</reference>
<evidence type="ECO:0000256" key="1">
    <source>
        <dbReference type="ARBA" id="ARBA00012346"/>
    </source>
</evidence>
<gene>
    <name evidence="5" type="ORF">J437_LFUL007701</name>
</gene>
<dbReference type="EMBL" id="KZ308402">
    <property type="protein sequence ID" value="KAG8228950.1"/>
    <property type="molecule type" value="Genomic_DNA"/>
</dbReference>
<keyword evidence="6" id="KW-1185">Reference proteome</keyword>
<reference evidence="5" key="2">
    <citation type="submission" date="2017-10" db="EMBL/GenBank/DDBJ databases">
        <title>Ladona fulva Genome sequencing and assembly.</title>
        <authorList>
            <person name="Murali S."/>
            <person name="Richards S."/>
            <person name="Bandaranaike D."/>
            <person name="Bellair M."/>
            <person name="Blankenburg K."/>
            <person name="Chao H."/>
            <person name="Dinh H."/>
            <person name="Doddapaneni H."/>
            <person name="Dugan-Rocha S."/>
            <person name="Elkadiri S."/>
            <person name="Gnanaolivu R."/>
            <person name="Hernandez B."/>
            <person name="Skinner E."/>
            <person name="Javaid M."/>
            <person name="Lee S."/>
            <person name="Li M."/>
            <person name="Ming W."/>
            <person name="Munidasa M."/>
            <person name="Muniz J."/>
            <person name="Nguyen L."/>
            <person name="Hughes D."/>
            <person name="Osuji N."/>
            <person name="Pu L.-L."/>
            <person name="Puazo M."/>
            <person name="Qu C."/>
            <person name="Quiroz J."/>
            <person name="Raj R."/>
            <person name="Weissenberger G."/>
            <person name="Xin Y."/>
            <person name="Zou X."/>
            <person name="Han Y."/>
            <person name="Worley K."/>
            <person name="Muzny D."/>
            <person name="Gibbs R."/>
        </authorList>
    </citation>
    <scope>NUCLEOTIDE SEQUENCE</scope>
    <source>
        <strain evidence="5">Sampled in the wild</strain>
    </source>
</reference>
<name>A0A8K0NYB7_LADFU</name>
<feature type="binding site" evidence="4">
    <location>
        <position position="125"/>
    </location>
    <ligand>
        <name>substrate</name>
    </ligand>
</feature>
<dbReference type="GO" id="GO:0003839">
    <property type="term" value="F:gamma-glutamylcyclotransferase activity"/>
    <property type="evidence" value="ECO:0007669"/>
    <property type="project" value="UniProtKB-EC"/>
</dbReference>
<dbReference type="InterPro" id="IPR013024">
    <property type="entry name" value="GGCT-like"/>
</dbReference>
<dbReference type="OrthoDB" id="2924818at2759"/>
<protein>
    <recommendedName>
        <fullName evidence="1">gamma-glutamylcyclotransferase</fullName>
        <ecNumber evidence="1">4.3.2.9</ecNumber>
    </recommendedName>
</protein>
<dbReference type="AlphaFoldDB" id="A0A8K0NYB7"/>
<evidence type="ECO:0000256" key="4">
    <source>
        <dbReference type="PIRSR" id="PIRSR617939-2"/>
    </source>
</evidence>
<feature type="active site" description="Proton acceptor" evidence="3">
    <location>
        <position position="83"/>
    </location>
</feature>
<dbReference type="PANTHER" id="PTHR12935">
    <property type="entry name" value="GAMMA-GLUTAMYLCYCLOTRANSFERASE"/>
    <property type="match status" value="1"/>
</dbReference>
<dbReference type="EC" id="4.3.2.9" evidence="1"/>
<sequence length="165" mass="19084">MGNNTFLYFGFASNMLEKRVRLSCPSAQRKGKGKLKGYKLDFNYRSERWKGAMATLTEDPNGVVWGAVWEIPISSRMELDRKEGVESGVYRVLEVKVDCDGEFLSCWAYQCTRPFDQDRRPSPFYKSVILEGARETFLPFDYVKMLESIEDNGYQGEVDWNLELS</sequence>
<keyword evidence="2" id="KW-0456">Lyase</keyword>
<dbReference type="Proteomes" id="UP000792457">
    <property type="component" value="Unassembled WGS sequence"/>
</dbReference>
<evidence type="ECO:0000256" key="2">
    <source>
        <dbReference type="ARBA" id="ARBA00023239"/>
    </source>
</evidence>
<accession>A0A8K0NYB7</accession>
<evidence type="ECO:0000256" key="3">
    <source>
        <dbReference type="PIRSR" id="PIRSR617939-1"/>
    </source>
</evidence>
<dbReference type="Gene3D" id="3.10.490.10">
    <property type="entry name" value="Gamma-glutamyl cyclotransferase-like"/>
    <property type="match status" value="1"/>
</dbReference>
<proteinExistence type="predicted"/>
<evidence type="ECO:0000313" key="6">
    <source>
        <dbReference type="Proteomes" id="UP000792457"/>
    </source>
</evidence>
<comment type="caution">
    <text evidence="5">The sequence shown here is derived from an EMBL/GenBank/DDBJ whole genome shotgun (WGS) entry which is preliminary data.</text>
</comment>
<dbReference type="Pfam" id="PF13772">
    <property type="entry name" value="AIG2_2"/>
    <property type="match status" value="1"/>
</dbReference>
<dbReference type="InterPro" id="IPR017939">
    <property type="entry name" value="G-Glutamylcylcotransferase"/>
</dbReference>
<dbReference type="CDD" id="cd06661">
    <property type="entry name" value="GGCT_like"/>
    <property type="match status" value="1"/>
</dbReference>
<dbReference type="SUPFAM" id="SSF110857">
    <property type="entry name" value="Gamma-glutamyl cyclotransferase-like"/>
    <property type="match status" value="1"/>
</dbReference>
<dbReference type="PANTHER" id="PTHR12935:SF0">
    <property type="entry name" value="GAMMA-GLUTAMYLCYCLOTRANSFERASE"/>
    <property type="match status" value="1"/>
</dbReference>
<dbReference type="InterPro" id="IPR036568">
    <property type="entry name" value="GGCT-like_sf"/>
</dbReference>
<organism evidence="5 6">
    <name type="scientific">Ladona fulva</name>
    <name type="common">Scarce chaser dragonfly</name>
    <name type="synonym">Libellula fulva</name>
    <dbReference type="NCBI Taxonomy" id="123851"/>
    <lineage>
        <taxon>Eukaryota</taxon>
        <taxon>Metazoa</taxon>
        <taxon>Ecdysozoa</taxon>
        <taxon>Arthropoda</taxon>
        <taxon>Hexapoda</taxon>
        <taxon>Insecta</taxon>
        <taxon>Pterygota</taxon>
        <taxon>Palaeoptera</taxon>
        <taxon>Odonata</taxon>
        <taxon>Epiprocta</taxon>
        <taxon>Anisoptera</taxon>
        <taxon>Libelluloidea</taxon>
        <taxon>Libellulidae</taxon>
        <taxon>Ladona</taxon>
    </lineage>
</organism>
<feature type="binding site" evidence="4">
    <location>
        <begin position="8"/>
        <end position="13"/>
    </location>
    <ligand>
        <name>substrate</name>
    </ligand>
</feature>